<evidence type="ECO:0000256" key="3">
    <source>
        <dbReference type="SAM" id="MobiDB-lite"/>
    </source>
</evidence>
<feature type="compositionally biased region" description="Basic residues" evidence="3">
    <location>
        <begin position="416"/>
        <end position="429"/>
    </location>
</feature>
<accession>A0ABT0PHR4</accession>
<dbReference type="PANTHER" id="PTHR39191:SF1">
    <property type="entry name" value="DUF4922 DOMAIN-CONTAINING PROTEIN"/>
    <property type="match status" value="1"/>
</dbReference>
<protein>
    <submittedName>
        <fullName evidence="5">Uncharacterized protein</fullName>
    </submittedName>
</protein>
<comment type="caution">
    <text evidence="5">The sequence shown here is derived from an EMBL/GenBank/DDBJ whole genome shotgun (WGS) entry which is preliminary data.</text>
</comment>
<keyword evidence="4" id="KW-0732">Signal</keyword>
<proteinExistence type="predicted"/>
<dbReference type="RefSeq" id="WP_249700184.1">
    <property type="nucleotide sequence ID" value="NZ_JAMFLX010000017.1"/>
</dbReference>
<evidence type="ECO:0000313" key="6">
    <source>
        <dbReference type="Proteomes" id="UP001203338"/>
    </source>
</evidence>
<comment type="pathway">
    <text evidence="2">Carbohydrate metabolism.</text>
</comment>
<feature type="chain" id="PRO_5046309838" evidence="4">
    <location>
        <begin position="22"/>
        <end position="429"/>
    </location>
</feature>
<dbReference type="EMBL" id="JAMFLX010000017">
    <property type="protein sequence ID" value="MCL6270880.1"/>
    <property type="molecule type" value="Genomic_DNA"/>
</dbReference>
<reference evidence="5 6" key="1">
    <citation type="submission" date="2022-05" db="EMBL/GenBank/DDBJ databases">
        <authorList>
            <person name="Park J.-S."/>
        </authorList>
    </citation>
    <scope>NUCLEOTIDE SEQUENCE [LARGE SCALE GENOMIC DNA]</scope>
    <source>
        <strain evidence="5 6">2012CJ34-2</strain>
    </source>
</reference>
<evidence type="ECO:0000256" key="1">
    <source>
        <dbReference type="ARBA" id="ARBA00001107"/>
    </source>
</evidence>
<dbReference type="Proteomes" id="UP001203338">
    <property type="component" value="Unassembled WGS sequence"/>
</dbReference>
<name>A0ABT0PHR4_9GAMM</name>
<feature type="signal peptide" evidence="4">
    <location>
        <begin position="1"/>
        <end position="21"/>
    </location>
</feature>
<evidence type="ECO:0000256" key="4">
    <source>
        <dbReference type="SAM" id="SignalP"/>
    </source>
</evidence>
<organism evidence="5 6">
    <name type="scientific">Parendozoicomonas callyspongiae</name>
    <dbReference type="NCBI Taxonomy" id="2942213"/>
    <lineage>
        <taxon>Bacteria</taxon>
        <taxon>Pseudomonadati</taxon>
        <taxon>Pseudomonadota</taxon>
        <taxon>Gammaproteobacteria</taxon>
        <taxon>Oceanospirillales</taxon>
        <taxon>Endozoicomonadaceae</taxon>
        <taxon>Parendozoicomonas</taxon>
    </lineage>
</organism>
<comment type="catalytic activity">
    <reaction evidence="1">
        <text>alpha-D-galactose 1-phosphate + UDP-alpha-D-glucose = alpha-D-glucose 1-phosphate + UDP-alpha-D-galactose</text>
        <dbReference type="Rhea" id="RHEA:13989"/>
        <dbReference type="ChEBI" id="CHEBI:58336"/>
        <dbReference type="ChEBI" id="CHEBI:58601"/>
        <dbReference type="ChEBI" id="CHEBI:58885"/>
        <dbReference type="ChEBI" id="CHEBI:66914"/>
        <dbReference type="EC" id="2.7.7.12"/>
    </reaction>
</comment>
<dbReference type="PANTHER" id="PTHR39191">
    <property type="entry name" value="GALACTOSE-1-PHOSPHATE URIDYLYLTRANSFERASE"/>
    <property type="match status" value="1"/>
</dbReference>
<sequence length="429" mass="49156">MAAVSAAFVMLICVQSLDVSAVGKPHSVTENGVGPGYHRPRLMPRNNQALIQKKLQSIVDNEGLPQALEELQSYGYSSGYLKPKAHTGNPVTSFKIEGYDLDFRYQINLLRSNYVPKYGRAGNCPICWDVVESFHKPGLRAYGLELNGRKWFLQNPPFPYTYGHVVMIEKTHGRRMAVREGTLKDGLAYLDLDPEATFCSNSSYYWSSASIPEHQHYQIIHERISGGGKLPVVMAKPKQGYCEESDGVKRSILNYPLPVIRLQSQDKKQLAKYAWGMIQRWEAILPGRNSVNLYMRKEGENYKVWILYRSTNFRNPKRLKNLKSENLGYLEVGGEFILPVTKDPEMKERRDKNPAPLFERFFKSVNPLLGIENEILQKLLTQPLPTEEERKILREKNQLLKRVKPGSELPFSQVKQRSRRSQRNKKLGA</sequence>
<evidence type="ECO:0000256" key="2">
    <source>
        <dbReference type="ARBA" id="ARBA00005007"/>
    </source>
</evidence>
<feature type="region of interest" description="Disordered" evidence="3">
    <location>
        <begin position="404"/>
        <end position="429"/>
    </location>
</feature>
<gene>
    <name evidence="5" type="ORF">M3P05_13200</name>
</gene>
<evidence type="ECO:0000313" key="5">
    <source>
        <dbReference type="EMBL" id="MCL6270880.1"/>
    </source>
</evidence>
<dbReference type="InterPro" id="IPR000766">
    <property type="entry name" value="GalP_uridyl_Trfase_II"/>
</dbReference>
<keyword evidence="6" id="KW-1185">Reference proteome</keyword>